<feature type="compositionally biased region" description="Low complexity" evidence="1">
    <location>
        <begin position="90"/>
        <end position="99"/>
    </location>
</feature>
<feature type="compositionally biased region" description="Basic residues" evidence="1">
    <location>
        <begin position="239"/>
        <end position="255"/>
    </location>
</feature>
<evidence type="ECO:0000313" key="3">
    <source>
        <dbReference type="EMBL" id="RDW72471.1"/>
    </source>
</evidence>
<protein>
    <recommendedName>
        <fullName evidence="2">Nitrogen regulatory protein areA GATA-like domain-containing protein</fullName>
    </recommendedName>
</protein>
<proteinExistence type="predicted"/>
<feature type="domain" description="Nitrogen regulatory protein areA GATA-like" evidence="2">
    <location>
        <begin position="35"/>
        <end position="63"/>
    </location>
</feature>
<evidence type="ECO:0000256" key="1">
    <source>
        <dbReference type="SAM" id="MobiDB-lite"/>
    </source>
</evidence>
<dbReference type="Proteomes" id="UP000256690">
    <property type="component" value="Unassembled WGS sequence"/>
</dbReference>
<feature type="compositionally biased region" description="Low complexity" evidence="1">
    <location>
        <begin position="256"/>
        <end position="266"/>
    </location>
</feature>
<reference evidence="3 4" key="1">
    <citation type="journal article" date="2018" name="IMA Fungus">
        <title>IMA Genome-F 9: Draft genome sequence of Annulohypoxylon stygium, Aspergillus mulundensis, Berkeleyomyces basicola (syn. Thielaviopsis basicola), Ceratocystis smalleyi, two Cercospora beticola strains, Coleophoma cylindrospora, Fusarium fracticaudum, Phialophora cf. hyalina, and Morchella septimelata.</title>
        <authorList>
            <person name="Wingfield B.D."/>
            <person name="Bills G.F."/>
            <person name="Dong Y."/>
            <person name="Huang W."/>
            <person name="Nel W.J."/>
            <person name="Swalarsk-Parry B.S."/>
            <person name="Vaghefi N."/>
            <person name="Wilken P.M."/>
            <person name="An Z."/>
            <person name="de Beer Z.W."/>
            <person name="De Vos L."/>
            <person name="Chen L."/>
            <person name="Duong T.A."/>
            <person name="Gao Y."/>
            <person name="Hammerbacher A."/>
            <person name="Kikkert J.R."/>
            <person name="Li Y."/>
            <person name="Li H."/>
            <person name="Li K."/>
            <person name="Li Q."/>
            <person name="Liu X."/>
            <person name="Ma X."/>
            <person name="Naidoo K."/>
            <person name="Pethybridge S.J."/>
            <person name="Sun J."/>
            <person name="Steenkamp E.T."/>
            <person name="van der Nest M.A."/>
            <person name="van Wyk S."/>
            <person name="Wingfield M.J."/>
            <person name="Xiong C."/>
            <person name="Yue Q."/>
            <person name="Zhang X."/>
        </authorList>
    </citation>
    <scope>NUCLEOTIDE SEQUENCE [LARGE SCALE GENOMIC DNA]</scope>
    <source>
        <strain evidence="3 4">DSM 5745</strain>
    </source>
</reference>
<dbReference type="AlphaFoldDB" id="A0A3D8RF29"/>
<feature type="region of interest" description="Disordered" evidence="1">
    <location>
        <begin position="179"/>
        <end position="280"/>
    </location>
</feature>
<accession>A0A3D8RF29</accession>
<dbReference type="GeneID" id="38118013"/>
<feature type="region of interest" description="Disordered" evidence="1">
    <location>
        <begin position="650"/>
        <end position="674"/>
    </location>
</feature>
<dbReference type="Pfam" id="PF08550">
    <property type="entry name" value="GATA_AreA"/>
    <property type="match status" value="1"/>
</dbReference>
<feature type="compositionally biased region" description="Low complexity" evidence="1">
    <location>
        <begin position="347"/>
        <end position="359"/>
    </location>
</feature>
<dbReference type="InterPro" id="IPR013860">
    <property type="entry name" value="AreA_GATA"/>
</dbReference>
<feature type="region of interest" description="Disordered" evidence="1">
    <location>
        <begin position="296"/>
        <end position="382"/>
    </location>
</feature>
<feature type="region of interest" description="Disordered" evidence="1">
    <location>
        <begin position="89"/>
        <end position="150"/>
    </location>
</feature>
<dbReference type="STRING" id="1810919.A0A3D8RF29"/>
<comment type="caution">
    <text evidence="3">The sequence shown here is derived from an EMBL/GenBank/DDBJ whole genome shotgun (WGS) entry which is preliminary data.</text>
</comment>
<sequence>MESLPKGLVSVSEKVPTELDGIGIDAVDIGDIVQLWKAYSTNPSAHEGDAGYRLQNFFWRIWSSKRLTSALTGSSLSRLFLQVSEPDPALTLTPTSRSPTLPPTPFRPPEKAQPKSKESDPATSSLKRDEKHPHPPNHTKSQSHPAPATATKPLQPILKKSNSSSHGEVQKTTRLLLTGLGGQSVTRKPSNPPTPIPPSRPILFAEQTQQGPSTPVATVATASRAGQKKSKPIVVASKAKAKTSKRRPVLMRRKSSQQSSNSATSTRNHSPQTDFVDEPIDSGMGFVLTDEIDEEAVEDSPDELTIVTPNAPIEPDQTTVYPTTPDILTAPTSKPKPKPKQMTAKIATADKPASTSTSTSPPPEPFPPLIPEDNEEIPEPALPEPFVSDLKELLHKNTPLPPLRPHASPPTVGFFSATACRHYDVRHLSEENYEQPNSSKLVAPDFRTRFVEQKRIADEYYAQFVQQCMDQDDEEQEGYQDLGNADADEDAQTAFLGQNSTESEGDERPGTGSTTEATVSPPKSRFGDSHTQSHGASTIATSILTGQSGDTDPAFYQGVHEGMFAPANVIEPAPIHGHDSDEELGPDLGHQHGFVNSTLNASINATTPAMAMPMPVPGGTGNPFATPPGLSFTRGRGGLSLLIEQSRNSMVNQGMMGKIGTTATTTQKERSSSK</sequence>
<feature type="compositionally biased region" description="Pro residues" evidence="1">
    <location>
        <begin position="190"/>
        <end position="200"/>
    </location>
</feature>
<evidence type="ECO:0000259" key="2">
    <source>
        <dbReference type="Pfam" id="PF08550"/>
    </source>
</evidence>
<evidence type="ECO:0000313" key="4">
    <source>
        <dbReference type="Proteomes" id="UP000256690"/>
    </source>
</evidence>
<name>A0A3D8RF29_9EURO</name>
<feature type="region of interest" description="Disordered" evidence="1">
    <location>
        <begin position="497"/>
        <end position="535"/>
    </location>
</feature>
<organism evidence="3 4">
    <name type="scientific">Aspergillus mulundensis</name>
    <dbReference type="NCBI Taxonomy" id="1810919"/>
    <lineage>
        <taxon>Eukaryota</taxon>
        <taxon>Fungi</taxon>
        <taxon>Dikarya</taxon>
        <taxon>Ascomycota</taxon>
        <taxon>Pezizomycotina</taxon>
        <taxon>Eurotiomycetes</taxon>
        <taxon>Eurotiomycetidae</taxon>
        <taxon>Eurotiales</taxon>
        <taxon>Aspergillaceae</taxon>
        <taxon>Aspergillus</taxon>
        <taxon>Aspergillus subgen. Nidulantes</taxon>
    </lineage>
</organism>
<dbReference type="RefSeq" id="XP_026601691.1">
    <property type="nucleotide sequence ID" value="XM_026749659.1"/>
</dbReference>
<keyword evidence="4" id="KW-1185">Reference proteome</keyword>
<feature type="compositionally biased region" description="Pro residues" evidence="1">
    <location>
        <begin position="360"/>
        <end position="370"/>
    </location>
</feature>
<dbReference type="EMBL" id="PVWQ01000009">
    <property type="protein sequence ID" value="RDW72471.1"/>
    <property type="molecule type" value="Genomic_DNA"/>
</dbReference>
<feature type="compositionally biased region" description="Basic and acidic residues" evidence="1">
    <location>
        <begin position="108"/>
        <end position="133"/>
    </location>
</feature>
<dbReference type="OrthoDB" id="5424234at2759"/>
<feature type="compositionally biased region" description="Polar residues" evidence="1">
    <location>
        <begin position="206"/>
        <end position="216"/>
    </location>
</feature>
<gene>
    <name evidence="3" type="ORF">DSM5745_07643</name>
</gene>